<dbReference type="RefSeq" id="WP_168108817.1">
    <property type="nucleotide sequence ID" value="NZ_VTOX01000007.1"/>
</dbReference>
<evidence type="ECO:0000313" key="3">
    <source>
        <dbReference type="EMBL" id="NKE67686.1"/>
    </source>
</evidence>
<dbReference type="EMBL" id="VTOX01000007">
    <property type="protein sequence ID" value="NKE67686.1"/>
    <property type="molecule type" value="Genomic_DNA"/>
</dbReference>
<keyword evidence="1" id="KW-0560">Oxidoreductase</keyword>
<evidence type="ECO:0000259" key="2">
    <source>
        <dbReference type="Pfam" id="PF02525"/>
    </source>
</evidence>
<protein>
    <submittedName>
        <fullName evidence="3">NAD(P)H dehydrogenase</fullName>
    </submittedName>
</protein>
<keyword evidence="4" id="KW-1185">Reference proteome</keyword>
<dbReference type="GO" id="GO:0003955">
    <property type="term" value="F:NAD(P)H dehydrogenase (quinone) activity"/>
    <property type="evidence" value="ECO:0007669"/>
    <property type="project" value="TreeGrafter"/>
</dbReference>
<dbReference type="Pfam" id="PF02525">
    <property type="entry name" value="Flavodoxin_2"/>
    <property type="match status" value="1"/>
</dbReference>
<dbReference type="Gene3D" id="3.40.50.360">
    <property type="match status" value="1"/>
</dbReference>
<dbReference type="InterPro" id="IPR046980">
    <property type="entry name" value="KefG/KefF"/>
</dbReference>
<feature type="domain" description="Flavodoxin-like fold" evidence="2">
    <location>
        <begin position="13"/>
        <end position="178"/>
    </location>
</feature>
<dbReference type="PANTHER" id="PTHR47307">
    <property type="entry name" value="GLUTATHIONE-REGULATED POTASSIUM-EFFLUX SYSTEM ANCILLARY PROTEIN KEFG"/>
    <property type="match status" value="1"/>
</dbReference>
<dbReference type="GO" id="GO:0010181">
    <property type="term" value="F:FMN binding"/>
    <property type="evidence" value="ECO:0007669"/>
    <property type="project" value="TreeGrafter"/>
</dbReference>
<sequence>MDEFSTVGSRPGILVLAAHPNWRESRVNRQLLAAAQRVPGAAVHDLYAAYPDYDIDAAAERALLAAAGLVVLLHPVQWYSMPALQKLWLDEVLAYGWAYGPGGDALRGKDLWLAATTGGSERSYHPQGYNRHFFDAFLPPYEQTAALCGMRFLPPLLLHGARRVSDAAVAAHVAVFEDRLRTYPGWRELEDLPQCPACEVPAGDRPAPGAADDAQGR</sequence>
<name>A0A7X6I7V4_9BURK</name>
<dbReference type="InterPro" id="IPR029039">
    <property type="entry name" value="Flavoprotein-like_sf"/>
</dbReference>
<evidence type="ECO:0000313" key="4">
    <source>
        <dbReference type="Proteomes" id="UP000521868"/>
    </source>
</evidence>
<proteinExistence type="predicted"/>
<dbReference type="InterPro" id="IPR003680">
    <property type="entry name" value="Flavodoxin_fold"/>
</dbReference>
<organism evidence="3 4">
    <name type="scientific">Ramlibacter lithotrophicus</name>
    <dbReference type="NCBI Taxonomy" id="2606681"/>
    <lineage>
        <taxon>Bacteria</taxon>
        <taxon>Pseudomonadati</taxon>
        <taxon>Pseudomonadota</taxon>
        <taxon>Betaproteobacteria</taxon>
        <taxon>Burkholderiales</taxon>
        <taxon>Comamonadaceae</taxon>
        <taxon>Ramlibacter</taxon>
    </lineage>
</organism>
<dbReference type="GO" id="GO:0009055">
    <property type="term" value="F:electron transfer activity"/>
    <property type="evidence" value="ECO:0007669"/>
    <property type="project" value="TreeGrafter"/>
</dbReference>
<evidence type="ECO:0000256" key="1">
    <source>
        <dbReference type="ARBA" id="ARBA00023002"/>
    </source>
</evidence>
<reference evidence="3 4" key="1">
    <citation type="journal article" date="2020" name="Nature">
        <title>Bacterial chemolithoautotrophy via manganese oxidation.</title>
        <authorList>
            <person name="Yu H."/>
            <person name="Leadbetter J.R."/>
        </authorList>
    </citation>
    <scope>NUCLEOTIDE SEQUENCE [LARGE SCALE GENOMIC DNA]</scope>
    <source>
        <strain evidence="3 4">RBP-1</strain>
    </source>
</reference>
<dbReference type="SUPFAM" id="SSF52218">
    <property type="entry name" value="Flavoproteins"/>
    <property type="match status" value="1"/>
</dbReference>
<comment type="caution">
    <text evidence="3">The sequence shown here is derived from an EMBL/GenBank/DDBJ whole genome shotgun (WGS) entry which is preliminary data.</text>
</comment>
<dbReference type="Proteomes" id="UP000521868">
    <property type="component" value="Unassembled WGS sequence"/>
</dbReference>
<accession>A0A7X6I7V4</accession>
<gene>
    <name evidence="3" type="ORF">RAMLITH_17835</name>
</gene>
<dbReference type="PANTHER" id="PTHR47307:SF1">
    <property type="entry name" value="GLUTATHIONE-REGULATED POTASSIUM-EFFLUX SYSTEM ANCILLARY PROTEIN KEFG"/>
    <property type="match status" value="1"/>
</dbReference>
<dbReference type="AlphaFoldDB" id="A0A7X6I7V4"/>